<dbReference type="EMBL" id="JANBUK010000024">
    <property type="protein sequence ID" value="KAJ2792474.1"/>
    <property type="molecule type" value="Genomic_DNA"/>
</dbReference>
<gene>
    <name evidence="1" type="ORF">GGI18_000370</name>
</gene>
<sequence length="142" mass="15544">MPRENIERAISRATSKEYTNADHVVYEGLGPHGVALIIECLAYNKNRTVEALRNRFNRMGGVMTPVAYMFGKMGRICFAVTESSPDGSFDAMFEHAIDLGAEDVVDLGPGRAELICQFSDLGPIAKALSKQHAYSIESMEGV</sequence>
<reference evidence="1" key="1">
    <citation type="submission" date="2022-07" db="EMBL/GenBank/DDBJ databases">
        <title>Phylogenomic reconstructions and comparative analyses of Kickxellomycotina fungi.</title>
        <authorList>
            <person name="Reynolds N.K."/>
            <person name="Stajich J.E."/>
            <person name="Barry K."/>
            <person name="Grigoriev I.V."/>
            <person name="Crous P."/>
            <person name="Smith M.E."/>
        </authorList>
    </citation>
    <scope>NUCLEOTIDE SEQUENCE</scope>
    <source>
        <strain evidence="1">BCRC 34191</strain>
    </source>
</reference>
<evidence type="ECO:0000313" key="2">
    <source>
        <dbReference type="Proteomes" id="UP001140066"/>
    </source>
</evidence>
<accession>A0ACC1KP29</accession>
<protein>
    <submittedName>
        <fullName evidence="1">Uncharacterized protein</fullName>
    </submittedName>
</protein>
<proteinExistence type="predicted"/>
<evidence type="ECO:0000313" key="1">
    <source>
        <dbReference type="EMBL" id="KAJ2792474.1"/>
    </source>
</evidence>
<dbReference type="Proteomes" id="UP001140066">
    <property type="component" value="Unassembled WGS sequence"/>
</dbReference>
<comment type="caution">
    <text evidence="1">The sequence shown here is derived from an EMBL/GenBank/DDBJ whole genome shotgun (WGS) entry which is preliminary data.</text>
</comment>
<organism evidence="1 2">
    <name type="scientific">Coemansia linderi</name>
    <dbReference type="NCBI Taxonomy" id="2663919"/>
    <lineage>
        <taxon>Eukaryota</taxon>
        <taxon>Fungi</taxon>
        <taxon>Fungi incertae sedis</taxon>
        <taxon>Zoopagomycota</taxon>
        <taxon>Kickxellomycotina</taxon>
        <taxon>Kickxellomycetes</taxon>
        <taxon>Kickxellales</taxon>
        <taxon>Kickxellaceae</taxon>
        <taxon>Coemansia</taxon>
    </lineage>
</organism>
<name>A0ACC1KP29_9FUNG</name>
<keyword evidence="2" id="KW-1185">Reference proteome</keyword>